<proteinExistence type="predicted"/>
<dbReference type="EMBL" id="FOTK01000010">
    <property type="protein sequence ID" value="SFL77430.1"/>
    <property type="molecule type" value="Genomic_DNA"/>
</dbReference>
<evidence type="ECO:0000313" key="3">
    <source>
        <dbReference type="Proteomes" id="UP000199048"/>
    </source>
</evidence>
<sequence>MRLTRRLAAVALLAAPLLAPVSAWAADDPAVQTVRDLYAAFTDALKDGPSPLPARVAAVGPALEKAFDFPAMARVAVGSKWSSFTPEQQAAVTDAFKRSLTVTYANRLARAAGGKFDVTPKVEERGSQRVVPTRVTAADGDDSAVDFVVNADNRIQDVLLNGDVSEIAAQRNALSTPLKSGGADAVVKFLRQRADSMLAAKPTP</sequence>
<dbReference type="Proteomes" id="UP000199048">
    <property type="component" value="Unassembled WGS sequence"/>
</dbReference>
<reference evidence="3" key="1">
    <citation type="submission" date="2016-10" db="EMBL/GenBank/DDBJ databases">
        <authorList>
            <person name="Varghese N."/>
            <person name="Submissions S."/>
        </authorList>
    </citation>
    <scope>NUCLEOTIDE SEQUENCE [LARGE SCALE GENOMIC DNA]</scope>
    <source>
        <strain evidence="3">BL36</strain>
    </source>
</reference>
<dbReference type="OrthoDB" id="7358716at2"/>
<dbReference type="AlphaFoldDB" id="A0A1I4KFA4"/>
<organism evidence="2 3">
    <name type="scientific">Methylobacterium pseudosasicola</name>
    <dbReference type="NCBI Taxonomy" id="582667"/>
    <lineage>
        <taxon>Bacteria</taxon>
        <taxon>Pseudomonadati</taxon>
        <taxon>Pseudomonadota</taxon>
        <taxon>Alphaproteobacteria</taxon>
        <taxon>Hyphomicrobiales</taxon>
        <taxon>Methylobacteriaceae</taxon>
        <taxon>Methylobacterium</taxon>
    </lineage>
</organism>
<accession>A0A1I4KFA4</accession>
<protein>
    <submittedName>
        <fullName evidence="2">Phospholipid transport system substrate-binding protein</fullName>
    </submittedName>
</protein>
<keyword evidence="3" id="KW-1185">Reference proteome</keyword>
<dbReference type="PANTHER" id="PTHR36573:SF1">
    <property type="entry name" value="INTERMEMBRANE PHOSPHOLIPID TRANSPORT SYSTEM BINDING PROTEIN MLAC"/>
    <property type="match status" value="1"/>
</dbReference>
<dbReference type="PANTHER" id="PTHR36573">
    <property type="entry name" value="INTERMEMBRANE PHOSPHOLIPID TRANSPORT SYSTEM BINDING PROTEIN MLAC"/>
    <property type="match status" value="1"/>
</dbReference>
<dbReference type="InterPro" id="IPR042245">
    <property type="entry name" value="Tgt2/MlaC_sf"/>
</dbReference>
<feature type="signal peptide" evidence="1">
    <location>
        <begin position="1"/>
        <end position="25"/>
    </location>
</feature>
<dbReference type="STRING" id="582667.SAMN05192568_101091"/>
<feature type="chain" id="PRO_5011447560" evidence="1">
    <location>
        <begin position="26"/>
        <end position="204"/>
    </location>
</feature>
<evidence type="ECO:0000256" key="1">
    <source>
        <dbReference type="SAM" id="SignalP"/>
    </source>
</evidence>
<gene>
    <name evidence="2" type="ORF">SAMN05192568_101091</name>
</gene>
<name>A0A1I4KFA4_9HYPH</name>
<dbReference type="RefSeq" id="WP_092040559.1">
    <property type="nucleotide sequence ID" value="NZ_FOTK01000010.1"/>
</dbReference>
<dbReference type="Pfam" id="PF05494">
    <property type="entry name" value="MlaC"/>
    <property type="match status" value="1"/>
</dbReference>
<keyword evidence="1" id="KW-0732">Signal</keyword>
<dbReference type="InterPro" id="IPR008869">
    <property type="entry name" value="MlaC/ttg2D"/>
</dbReference>
<dbReference type="Gene3D" id="3.10.450.710">
    <property type="entry name" value="Tgt2/MlaC"/>
    <property type="match status" value="1"/>
</dbReference>
<evidence type="ECO:0000313" key="2">
    <source>
        <dbReference type="EMBL" id="SFL77430.1"/>
    </source>
</evidence>